<evidence type="ECO:0000256" key="1">
    <source>
        <dbReference type="SAM" id="Phobius"/>
    </source>
</evidence>
<keyword evidence="1" id="KW-0472">Membrane</keyword>
<dbReference type="Pfam" id="PF11911">
    <property type="entry name" value="DUF3429"/>
    <property type="match status" value="1"/>
</dbReference>
<evidence type="ECO:0000313" key="3">
    <source>
        <dbReference type="Proteomes" id="UP000463138"/>
    </source>
</evidence>
<organism evidence="2 3">
    <name type="scientific">Halopseudomonas laoshanensis</name>
    <dbReference type="NCBI Taxonomy" id="2268758"/>
    <lineage>
        <taxon>Bacteria</taxon>
        <taxon>Pseudomonadati</taxon>
        <taxon>Pseudomonadota</taxon>
        <taxon>Gammaproteobacteria</taxon>
        <taxon>Pseudomonadales</taxon>
        <taxon>Pseudomonadaceae</taxon>
        <taxon>Halopseudomonas</taxon>
    </lineage>
</organism>
<dbReference type="OrthoDB" id="8591832at2"/>
<dbReference type="InterPro" id="IPR021836">
    <property type="entry name" value="DUF3429"/>
</dbReference>
<reference evidence="2 3" key="1">
    <citation type="submission" date="2018-07" db="EMBL/GenBank/DDBJ databases">
        <title>Pseudomonas laoshanensis sp. nov., isolated from soil.</title>
        <authorList>
            <person name="Sun J."/>
            <person name="Yu L."/>
            <person name="Wang M."/>
            <person name="Zhang C."/>
        </authorList>
    </citation>
    <scope>NUCLEOTIDE SEQUENCE [LARGE SCALE GENOMIC DNA]</scope>
    <source>
        <strain evidence="2 3">Y22</strain>
    </source>
</reference>
<accession>A0A7V7GWZ0</accession>
<dbReference type="PANTHER" id="PTHR15887">
    <property type="entry name" value="TRANSMEMBRANE PROTEIN 69"/>
    <property type="match status" value="1"/>
</dbReference>
<sequence>MHPFSAIRPPPLAVGLGMAGLVPFVGGALGLWVIPDAWRGRVMEELLSYAAVILAFMGAIHWGLAMRADESSDKAPIQLGLSVIPPLLGWFALSLPINLGLPVFFLAFACLYFADLWAVNHGLAPVWYPALRKPLSIVVVLSLAVAWVATWIEH</sequence>
<feature type="transmembrane region" description="Helical" evidence="1">
    <location>
        <begin position="46"/>
        <end position="66"/>
    </location>
</feature>
<feature type="transmembrane region" description="Helical" evidence="1">
    <location>
        <begin position="87"/>
        <end position="114"/>
    </location>
</feature>
<dbReference type="EMBL" id="QOVF01000001">
    <property type="protein sequence ID" value="KAA0696891.1"/>
    <property type="molecule type" value="Genomic_DNA"/>
</dbReference>
<feature type="transmembrane region" description="Helical" evidence="1">
    <location>
        <begin position="134"/>
        <end position="152"/>
    </location>
</feature>
<gene>
    <name evidence="2" type="ORF">DT594_06140</name>
</gene>
<proteinExistence type="predicted"/>
<keyword evidence="3" id="KW-1185">Reference proteome</keyword>
<feature type="transmembrane region" description="Helical" evidence="1">
    <location>
        <begin position="12"/>
        <end position="34"/>
    </location>
</feature>
<protein>
    <submittedName>
        <fullName evidence="2">DUF3429 domain-containing protein</fullName>
    </submittedName>
</protein>
<keyword evidence="1" id="KW-0812">Transmembrane</keyword>
<comment type="caution">
    <text evidence="2">The sequence shown here is derived from an EMBL/GenBank/DDBJ whole genome shotgun (WGS) entry which is preliminary data.</text>
</comment>
<name>A0A7V7GWZ0_9GAMM</name>
<dbReference type="Proteomes" id="UP000463138">
    <property type="component" value="Unassembled WGS sequence"/>
</dbReference>
<keyword evidence="1" id="KW-1133">Transmembrane helix</keyword>
<dbReference type="RefSeq" id="WP_149331820.1">
    <property type="nucleotide sequence ID" value="NZ_JBHOFR010000006.1"/>
</dbReference>
<dbReference type="AlphaFoldDB" id="A0A7V7GWZ0"/>
<dbReference type="PANTHER" id="PTHR15887:SF1">
    <property type="entry name" value="TRANSMEMBRANE PROTEIN 69"/>
    <property type="match status" value="1"/>
</dbReference>
<evidence type="ECO:0000313" key="2">
    <source>
        <dbReference type="EMBL" id="KAA0696891.1"/>
    </source>
</evidence>